<accession>A0AAE8MS51</accession>
<feature type="chain" id="PRO_5042205773" evidence="1">
    <location>
        <begin position="19"/>
        <end position="129"/>
    </location>
</feature>
<proteinExistence type="predicted"/>
<organism evidence="2 3">
    <name type="scientific">Cephalotrichum gorgonifer</name>
    <dbReference type="NCBI Taxonomy" id="2041049"/>
    <lineage>
        <taxon>Eukaryota</taxon>
        <taxon>Fungi</taxon>
        <taxon>Dikarya</taxon>
        <taxon>Ascomycota</taxon>
        <taxon>Pezizomycotina</taxon>
        <taxon>Sordariomycetes</taxon>
        <taxon>Hypocreomycetidae</taxon>
        <taxon>Microascales</taxon>
        <taxon>Microascaceae</taxon>
        <taxon>Cephalotrichum</taxon>
    </lineage>
</organism>
<protein>
    <submittedName>
        <fullName evidence="2">Uncharacterized protein</fullName>
    </submittedName>
</protein>
<sequence length="129" mass="14135">MHYSKILIATAFIQGGLSAKLLAYVGRDCTGAAESIALADDSCVTARTPFRSYKEDGFGSRQQRVSFWGAGACSSAYEYDTWAYDGDYFKSHKCYNINDHPNNDREFAYSVASKKGTAPPGPARLLTKP</sequence>
<name>A0AAE8MS51_9PEZI</name>
<dbReference type="EMBL" id="ONZQ02000002">
    <property type="protein sequence ID" value="SPN98564.1"/>
    <property type="molecule type" value="Genomic_DNA"/>
</dbReference>
<evidence type="ECO:0000313" key="2">
    <source>
        <dbReference type="EMBL" id="SPN98564.1"/>
    </source>
</evidence>
<dbReference type="Proteomes" id="UP001187682">
    <property type="component" value="Unassembled WGS sequence"/>
</dbReference>
<evidence type="ECO:0000313" key="3">
    <source>
        <dbReference type="Proteomes" id="UP001187682"/>
    </source>
</evidence>
<evidence type="ECO:0000256" key="1">
    <source>
        <dbReference type="SAM" id="SignalP"/>
    </source>
</evidence>
<keyword evidence="3" id="KW-1185">Reference proteome</keyword>
<reference evidence="2" key="1">
    <citation type="submission" date="2018-03" db="EMBL/GenBank/DDBJ databases">
        <authorList>
            <person name="Guldener U."/>
        </authorList>
    </citation>
    <scope>NUCLEOTIDE SEQUENCE</scope>
</reference>
<gene>
    <name evidence="2" type="ORF">DNG_01610</name>
</gene>
<comment type="caution">
    <text evidence="2">The sequence shown here is derived from an EMBL/GenBank/DDBJ whole genome shotgun (WGS) entry which is preliminary data.</text>
</comment>
<dbReference type="AlphaFoldDB" id="A0AAE8MS51"/>
<feature type="signal peptide" evidence="1">
    <location>
        <begin position="1"/>
        <end position="18"/>
    </location>
</feature>
<keyword evidence="1" id="KW-0732">Signal</keyword>